<evidence type="ECO:0000313" key="3">
    <source>
        <dbReference type="Proteomes" id="UP000191257"/>
    </source>
</evidence>
<dbReference type="InterPro" id="IPR002716">
    <property type="entry name" value="PIN_dom"/>
</dbReference>
<organism evidence="2 3">
    <name type="scientific">Paracoccus yeei</name>
    <dbReference type="NCBI Taxonomy" id="147645"/>
    <lineage>
        <taxon>Bacteria</taxon>
        <taxon>Pseudomonadati</taxon>
        <taxon>Pseudomonadota</taxon>
        <taxon>Alphaproteobacteria</taxon>
        <taxon>Rhodobacterales</taxon>
        <taxon>Paracoccaceae</taxon>
        <taxon>Paracoccus</taxon>
    </lineage>
</organism>
<proteinExistence type="predicted"/>
<dbReference type="EMBL" id="CP020441">
    <property type="protein sequence ID" value="ARC35179.1"/>
    <property type="molecule type" value="Genomic_DNA"/>
</dbReference>
<keyword evidence="3" id="KW-1185">Reference proteome</keyword>
<dbReference type="KEGG" id="pye:A6J80_01250"/>
<dbReference type="InterPro" id="IPR041705">
    <property type="entry name" value="PIN_Sll0205"/>
</dbReference>
<accession>A0A1V0GN93</accession>
<dbReference type="InterPro" id="IPR052919">
    <property type="entry name" value="TA_system_RNase"/>
</dbReference>
<evidence type="ECO:0000259" key="1">
    <source>
        <dbReference type="Pfam" id="PF01850"/>
    </source>
</evidence>
<protein>
    <submittedName>
        <fullName evidence="2">Twitching motility protein PilT</fullName>
    </submittedName>
</protein>
<dbReference type="AlphaFoldDB" id="A0A1V0GN93"/>
<feature type="domain" description="PIN" evidence="1">
    <location>
        <begin position="4"/>
        <end position="121"/>
    </location>
</feature>
<sequence length="128" mass="13925">MNLLLDTHLLLWSAFAVERIPQATVHRLSDPGNALWFSAASIWEVAIKRALDRPDFRVDPGVLRAGLLANGYQELPVEGRHCLGLATLPPLHGDPFDRMLVVQAAAEGMVLLTADRMVAAYGGATELI</sequence>
<dbReference type="PANTHER" id="PTHR36173:SF2">
    <property type="entry name" value="RIBONUCLEASE VAPC16"/>
    <property type="match status" value="1"/>
</dbReference>
<dbReference type="InterPro" id="IPR029060">
    <property type="entry name" value="PIN-like_dom_sf"/>
</dbReference>
<gene>
    <name evidence="2" type="ORF">A6J80_01250</name>
</gene>
<dbReference type="Pfam" id="PF01850">
    <property type="entry name" value="PIN"/>
    <property type="match status" value="1"/>
</dbReference>
<dbReference type="eggNOG" id="COG3744">
    <property type="taxonomic scope" value="Bacteria"/>
</dbReference>
<dbReference type="Proteomes" id="UP000191257">
    <property type="component" value="Plasmid unnamed1"/>
</dbReference>
<keyword evidence="2" id="KW-0614">Plasmid</keyword>
<dbReference type="CDD" id="cd09872">
    <property type="entry name" value="PIN_Sll0205-like"/>
    <property type="match status" value="1"/>
</dbReference>
<evidence type="ECO:0000313" key="2">
    <source>
        <dbReference type="EMBL" id="ARC35179.1"/>
    </source>
</evidence>
<name>A0A1V0GN93_9RHOB</name>
<dbReference type="PANTHER" id="PTHR36173">
    <property type="entry name" value="RIBONUCLEASE VAPC16-RELATED"/>
    <property type="match status" value="1"/>
</dbReference>
<dbReference type="SUPFAM" id="SSF88723">
    <property type="entry name" value="PIN domain-like"/>
    <property type="match status" value="1"/>
</dbReference>
<geneLocation type="plasmid" evidence="2 3">
    <name>unnamed1</name>
</geneLocation>
<reference evidence="2" key="1">
    <citation type="submission" date="2017-12" db="EMBL/GenBank/DDBJ databases">
        <title>FDA dAtabase for Regulatory Grade micrObial Sequences (FDA-ARGOS): Supporting development and validation of Infectious Disease Dx tests.</title>
        <authorList>
            <person name="Campos J."/>
            <person name="Goldberg B."/>
            <person name="Tallon L."/>
            <person name="Sadzewicz L."/>
            <person name="Sengamalay N."/>
            <person name="Ott S."/>
            <person name="Godinez A."/>
            <person name="Nagaraj S."/>
            <person name="Vyas G."/>
            <person name="Aluvathingal J."/>
            <person name="Nadendla S."/>
            <person name="Geyer C."/>
            <person name="Nandy P."/>
            <person name="Hobson J."/>
            <person name="Sichtig H."/>
        </authorList>
    </citation>
    <scope>NUCLEOTIDE SEQUENCE</scope>
    <source>
        <strain evidence="2">FDAARGOS_252</strain>
        <plasmid evidence="2">unnamed1</plasmid>
    </source>
</reference>
<dbReference type="RefSeq" id="WP_080620180.1">
    <property type="nucleotide sequence ID" value="NZ_CAWMZI010000002.1"/>
</dbReference>